<protein>
    <submittedName>
        <fullName evidence="3">2-oxoglutarate oxidoreductase</fullName>
    </submittedName>
</protein>
<dbReference type="PANTHER" id="PTHR48084:SF3">
    <property type="entry name" value="SUBUNIT OF PYRUVATE:FLAVODOXIN OXIDOREDUCTASE"/>
    <property type="match status" value="1"/>
</dbReference>
<reference evidence="3" key="1">
    <citation type="submission" date="2020-12" db="EMBL/GenBank/DDBJ databases">
        <title>Clostridium thailandense sp. nov., a novel acetogenic bacterium isolated from peat land soil in Thailand.</title>
        <authorList>
            <person name="Chaikitkaew S."/>
            <person name="Birkeland N.K."/>
        </authorList>
    </citation>
    <scope>NUCLEOTIDE SEQUENCE</scope>
    <source>
        <strain evidence="3">PL3</strain>
    </source>
</reference>
<evidence type="ECO:0000313" key="3">
    <source>
        <dbReference type="EMBL" id="MBV7274347.1"/>
    </source>
</evidence>
<keyword evidence="4" id="KW-1185">Reference proteome</keyword>
<dbReference type="GO" id="GO:0030976">
    <property type="term" value="F:thiamine pyrophosphate binding"/>
    <property type="evidence" value="ECO:0007669"/>
    <property type="project" value="InterPro"/>
</dbReference>
<proteinExistence type="predicted"/>
<accession>A0A949TS34</accession>
<feature type="domain" description="Thiamine pyrophosphate enzyme TPP-binding" evidence="2">
    <location>
        <begin position="51"/>
        <end position="199"/>
    </location>
</feature>
<evidence type="ECO:0000313" key="4">
    <source>
        <dbReference type="Proteomes" id="UP000694308"/>
    </source>
</evidence>
<dbReference type="InterPro" id="IPR051457">
    <property type="entry name" value="2-oxoacid:Fd_oxidoreductase"/>
</dbReference>
<evidence type="ECO:0000256" key="1">
    <source>
        <dbReference type="ARBA" id="ARBA00023002"/>
    </source>
</evidence>
<dbReference type="Proteomes" id="UP000694308">
    <property type="component" value="Unassembled WGS sequence"/>
</dbReference>
<evidence type="ECO:0000259" key="2">
    <source>
        <dbReference type="Pfam" id="PF02775"/>
    </source>
</evidence>
<dbReference type="GO" id="GO:0045333">
    <property type="term" value="P:cellular respiration"/>
    <property type="evidence" value="ECO:0007669"/>
    <property type="project" value="UniProtKB-ARBA"/>
</dbReference>
<name>A0A949TS34_9CLOT</name>
<gene>
    <name evidence="3" type="ORF">I6U48_15695</name>
</gene>
<sequence length="237" mass="25682">MIDKPMSFCPGCGHGIAIRLIAECLEELGQESNIILGIGVGCSSLLGGGLQIDRLHCLHGRAAAVATGMKRVSPEVMIVTYQGDGDAYSIGISESLNAAYRNENITVFTINNTNYGMTGGQMSWTTMPNQKTTTSPLGRDCLTTGNPIKFPEIVADQFNAAYVARGTVTTPANVNKLKSYVKNALEAQMNGEGYSIVEILSPCPTNWGMSPLDAMERINKELIPYYPIGELKKRRER</sequence>
<dbReference type="EMBL" id="JAEEGC010000073">
    <property type="protein sequence ID" value="MBV7274347.1"/>
    <property type="molecule type" value="Genomic_DNA"/>
</dbReference>
<comment type="caution">
    <text evidence="3">The sequence shown here is derived from an EMBL/GenBank/DDBJ whole genome shotgun (WGS) entry which is preliminary data.</text>
</comment>
<organism evidence="3 4">
    <name type="scientific">Clostridium thailandense</name>
    <dbReference type="NCBI Taxonomy" id="2794346"/>
    <lineage>
        <taxon>Bacteria</taxon>
        <taxon>Bacillati</taxon>
        <taxon>Bacillota</taxon>
        <taxon>Clostridia</taxon>
        <taxon>Eubacteriales</taxon>
        <taxon>Clostridiaceae</taxon>
        <taxon>Clostridium</taxon>
    </lineage>
</organism>
<dbReference type="InterPro" id="IPR011766">
    <property type="entry name" value="TPP_enzyme_TPP-bd"/>
</dbReference>
<keyword evidence="1" id="KW-0560">Oxidoreductase</keyword>
<dbReference type="AlphaFoldDB" id="A0A949TS34"/>
<dbReference type="PANTHER" id="PTHR48084">
    <property type="entry name" value="2-OXOGLUTARATE OXIDOREDUCTASE SUBUNIT KORB-RELATED"/>
    <property type="match status" value="1"/>
</dbReference>
<dbReference type="Pfam" id="PF02775">
    <property type="entry name" value="TPP_enzyme_C"/>
    <property type="match status" value="1"/>
</dbReference>
<dbReference type="GO" id="GO:0016625">
    <property type="term" value="F:oxidoreductase activity, acting on the aldehyde or oxo group of donors, iron-sulfur protein as acceptor"/>
    <property type="evidence" value="ECO:0007669"/>
    <property type="project" value="UniProtKB-ARBA"/>
</dbReference>